<feature type="transmembrane region" description="Helical" evidence="6">
    <location>
        <begin position="321"/>
        <end position="341"/>
    </location>
</feature>
<evidence type="ECO:0000256" key="1">
    <source>
        <dbReference type="ARBA" id="ARBA00004141"/>
    </source>
</evidence>
<dbReference type="PANTHER" id="PTHR43791">
    <property type="entry name" value="PERMEASE-RELATED"/>
    <property type="match status" value="1"/>
</dbReference>
<sequence>MSKTEVGTAETGDFFHDEKGPAALVAGSNVRIQKSAAERKLLLKADCVILPMCGLTWWVTYLDRNSIGNARIMGLQTDLNMSSNQFYNCLTMFFIGYIAFMLPANLTARKFKPNRAVGAAVLGFGAVLVGMAGAKNYSTVLALRILLGLGQAFVQMLSLYMSLWYKRDELATRNAIYYSCAVVSGAFGGLISYGIQTGLPLKTTGRAPWSWLFIVEGSMAMGIGILAWLLLPRFPDDLQKREKRHWLFTREEINIAVERFASYNTVGEKVQTKQLIAVLKDPKSYFYANQQGASVLGISVVGSFLPSFIKDFGFSPIRTQLFTIVPYACAFVSILLAGALSDRLNRKAPFCLIFFSLGCLGYILLLVVESTATKIVATCLVTSGCYTCTFLSPVWQQINTIGYTKRGATWAFLEVFGLCYSIMGTRIYNTPPRYIKGHSVVLGLNAFALLNVVFVYLWMRYKNRQKDRIEGEYAARGEVHPHVANEISLGEAGEDYISFRYIL</sequence>
<accession>A0A0D2ITW3</accession>
<keyword evidence="5 6" id="KW-0472">Membrane</keyword>
<dbReference type="GO" id="GO:0022857">
    <property type="term" value="F:transmembrane transporter activity"/>
    <property type="evidence" value="ECO:0007669"/>
    <property type="project" value="InterPro"/>
</dbReference>
<keyword evidence="3 6" id="KW-0812">Transmembrane</keyword>
<feature type="transmembrane region" description="Helical" evidence="6">
    <location>
        <begin position="407"/>
        <end position="428"/>
    </location>
</feature>
<feature type="transmembrane region" description="Helical" evidence="6">
    <location>
        <begin position="208"/>
        <end position="231"/>
    </location>
</feature>
<comment type="subcellular location">
    <subcellularLocation>
        <location evidence="1">Membrane</location>
        <topology evidence="1">Multi-pass membrane protein</topology>
    </subcellularLocation>
</comment>
<dbReference type="HOGENOM" id="CLU_001265_0_1_1"/>
<feature type="transmembrane region" description="Helical" evidence="6">
    <location>
        <begin position="140"/>
        <end position="163"/>
    </location>
</feature>
<feature type="transmembrane region" description="Helical" evidence="6">
    <location>
        <begin position="41"/>
        <end position="59"/>
    </location>
</feature>
<keyword evidence="9" id="KW-1185">Reference proteome</keyword>
<dbReference type="EMBL" id="KN847477">
    <property type="protein sequence ID" value="KIX06606.1"/>
    <property type="molecule type" value="Genomic_DNA"/>
</dbReference>
<dbReference type="SUPFAM" id="SSF103473">
    <property type="entry name" value="MFS general substrate transporter"/>
    <property type="match status" value="1"/>
</dbReference>
<dbReference type="AlphaFoldDB" id="A0A0D2ITW3"/>
<feature type="transmembrane region" description="Helical" evidence="6">
    <location>
        <begin position="374"/>
        <end position="395"/>
    </location>
</feature>
<gene>
    <name evidence="8" type="ORF">Z518_04582</name>
</gene>
<feature type="transmembrane region" description="Helical" evidence="6">
    <location>
        <begin position="175"/>
        <end position="196"/>
    </location>
</feature>
<dbReference type="GeneID" id="25292653"/>
<evidence type="ECO:0000256" key="6">
    <source>
        <dbReference type="SAM" id="Phobius"/>
    </source>
</evidence>
<organism evidence="8 9">
    <name type="scientific">Rhinocladiella mackenziei CBS 650.93</name>
    <dbReference type="NCBI Taxonomy" id="1442369"/>
    <lineage>
        <taxon>Eukaryota</taxon>
        <taxon>Fungi</taxon>
        <taxon>Dikarya</taxon>
        <taxon>Ascomycota</taxon>
        <taxon>Pezizomycotina</taxon>
        <taxon>Eurotiomycetes</taxon>
        <taxon>Chaetothyriomycetidae</taxon>
        <taxon>Chaetothyriales</taxon>
        <taxon>Herpotrichiellaceae</taxon>
        <taxon>Rhinocladiella</taxon>
    </lineage>
</organism>
<protein>
    <submittedName>
        <fullName evidence="8">Rhinocladiella mackenziei CBS 650.93 unplaced genomic scaffold supercont1.3, whole genome shotgun sequence</fullName>
    </submittedName>
</protein>
<dbReference type="PANTHER" id="PTHR43791:SF36">
    <property type="entry name" value="TRANSPORTER, PUTATIVE (AFU_ORTHOLOGUE AFUA_6G08340)-RELATED"/>
    <property type="match status" value="1"/>
</dbReference>
<dbReference type="RefSeq" id="XP_013273742.1">
    <property type="nucleotide sequence ID" value="XM_013418288.1"/>
</dbReference>
<dbReference type="Gene3D" id="1.20.1250.20">
    <property type="entry name" value="MFS general substrate transporter like domains"/>
    <property type="match status" value="2"/>
</dbReference>
<evidence type="ECO:0000313" key="8">
    <source>
        <dbReference type="EMBL" id="KIX06606.1"/>
    </source>
</evidence>
<keyword evidence="4 6" id="KW-1133">Transmembrane helix</keyword>
<evidence type="ECO:0000256" key="5">
    <source>
        <dbReference type="ARBA" id="ARBA00023136"/>
    </source>
</evidence>
<dbReference type="InterPro" id="IPR036259">
    <property type="entry name" value="MFS_trans_sf"/>
</dbReference>
<proteinExistence type="predicted"/>
<dbReference type="GO" id="GO:0016020">
    <property type="term" value="C:membrane"/>
    <property type="evidence" value="ECO:0007669"/>
    <property type="project" value="UniProtKB-SubCell"/>
</dbReference>
<feature type="transmembrane region" description="Helical" evidence="6">
    <location>
        <begin position="440"/>
        <end position="459"/>
    </location>
</feature>
<evidence type="ECO:0000259" key="7">
    <source>
        <dbReference type="PROSITE" id="PS50850"/>
    </source>
</evidence>
<feature type="transmembrane region" description="Helical" evidence="6">
    <location>
        <begin position="292"/>
        <end position="309"/>
    </location>
</feature>
<dbReference type="PROSITE" id="PS50850">
    <property type="entry name" value="MFS"/>
    <property type="match status" value="1"/>
</dbReference>
<dbReference type="Pfam" id="PF07690">
    <property type="entry name" value="MFS_1"/>
    <property type="match status" value="1"/>
</dbReference>
<evidence type="ECO:0000256" key="3">
    <source>
        <dbReference type="ARBA" id="ARBA00022692"/>
    </source>
</evidence>
<dbReference type="Proteomes" id="UP000053617">
    <property type="component" value="Unassembled WGS sequence"/>
</dbReference>
<keyword evidence="2" id="KW-0813">Transport</keyword>
<feature type="transmembrane region" description="Helical" evidence="6">
    <location>
        <begin position="116"/>
        <end position="134"/>
    </location>
</feature>
<reference evidence="8 9" key="1">
    <citation type="submission" date="2015-01" db="EMBL/GenBank/DDBJ databases">
        <title>The Genome Sequence of Rhinocladiella mackenzie CBS 650.93.</title>
        <authorList>
            <consortium name="The Broad Institute Genomics Platform"/>
            <person name="Cuomo C."/>
            <person name="de Hoog S."/>
            <person name="Gorbushina A."/>
            <person name="Stielow B."/>
            <person name="Teixiera M."/>
            <person name="Abouelleil A."/>
            <person name="Chapman S.B."/>
            <person name="Priest M."/>
            <person name="Young S.K."/>
            <person name="Wortman J."/>
            <person name="Nusbaum C."/>
            <person name="Birren B."/>
        </authorList>
    </citation>
    <scope>NUCLEOTIDE SEQUENCE [LARGE SCALE GENOMIC DNA]</scope>
    <source>
        <strain evidence="8 9">CBS 650.93</strain>
    </source>
</reference>
<evidence type="ECO:0000313" key="9">
    <source>
        <dbReference type="Proteomes" id="UP000053617"/>
    </source>
</evidence>
<feature type="transmembrane region" description="Helical" evidence="6">
    <location>
        <begin position="85"/>
        <end position="104"/>
    </location>
</feature>
<feature type="transmembrane region" description="Helical" evidence="6">
    <location>
        <begin position="348"/>
        <end position="368"/>
    </location>
</feature>
<name>A0A0D2ITW3_9EURO</name>
<feature type="domain" description="Major facilitator superfamily (MFS) profile" evidence="7">
    <location>
        <begin position="49"/>
        <end position="463"/>
    </location>
</feature>
<dbReference type="VEuPathDB" id="FungiDB:Z518_04582"/>
<dbReference type="InterPro" id="IPR011701">
    <property type="entry name" value="MFS"/>
</dbReference>
<dbReference type="InterPro" id="IPR020846">
    <property type="entry name" value="MFS_dom"/>
</dbReference>
<evidence type="ECO:0000256" key="4">
    <source>
        <dbReference type="ARBA" id="ARBA00022989"/>
    </source>
</evidence>
<dbReference type="OrthoDB" id="2985014at2759"/>
<evidence type="ECO:0000256" key="2">
    <source>
        <dbReference type="ARBA" id="ARBA00022448"/>
    </source>
</evidence>